<dbReference type="InterPro" id="IPR050109">
    <property type="entry name" value="HTH-type_TetR-like_transc_reg"/>
</dbReference>
<keyword evidence="3" id="KW-0804">Transcription</keyword>
<dbReference type="GO" id="GO:0000976">
    <property type="term" value="F:transcription cis-regulatory region binding"/>
    <property type="evidence" value="ECO:0007669"/>
    <property type="project" value="TreeGrafter"/>
</dbReference>
<keyword evidence="2 4" id="KW-0238">DNA-binding</keyword>
<organism evidence="6 7">
    <name type="scientific">Haliea salexigens</name>
    <dbReference type="NCBI Taxonomy" id="287487"/>
    <lineage>
        <taxon>Bacteria</taxon>
        <taxon>Pseudomonadati</taxon>
        <taxon>Pseudomonadota</taxon>
        <taxon>Gammaproteobacteria</taxon>
        <taxon>Cellvibrionales</taxon>
        <taxon>Halieaceae</taxon>
        <taxon>Haliea</taxon>
    </lineage>
</organism>
<dbReference type="InterPro" id="IPR036271">
    <property type="entry name" value="Tet_transcr_reg_TetR-rel_C_sf"/>
</dbReference>
<gene>
    <name evidence="6" type="ORF">DCP75_01990</name>
</gene>
<evidence type="ECO:0000313" key="7">
    <source>
        <dbReference type="Proteomes" id="UP000259273"/>
    </source>
</evidence>
<evidence type="ECO:0000256" key="1">
    <source>
        <dbReference type="ARBA" id="ARBA00023015"/>
    </source>
</evidence>
<feature type="DNA-binding region" description="H-T-H motif" evidence="4">
    <location>
        <begin position="41"/>
        <end position="60"/>
    </location>
</feature>
<evidence type="ECO:0000256" key="4">
    <source>
        <dbReference type="PROSITE-ProRule" id="PRU00335"/>
    </source>
</evidence>
<dbReference type="PANTHER" id="PTHR30055:SF234">
    <property type="entry name" value="HTH-TYPE TRANSCRIPTIONAL REGULATOR BETI"/>
    <property type="match status" value="1"/>
</dbReference>
<dbReference type="EMBL" id="DMND01000037">
    <property type="protein sequence ID" value="HAN26499.1"/>
    <property type="molecule type" value="Genomic_DNA"/>
</dbReference>
<dbReference type="SUPFAM" id="SSF48498">
    <property type="entry name" value="Tetracyclin repressor-like, C-terminal domain"/>
    <property type="match status" value="1"/>
</dbReference>
<dbReference type="SUPFAM" id="SSF46689">
    <property type="entry name" value="Homeodomain-like"/>
    <property type="match status" value="1"/>
</dbReference>
<dbReference type="InterPro" id="IPR009057">
    <property type="entry name" value="Homeodomain-like_sf"/>
</dbReference>
<dbReference type="InterPro" id="IPR001647">
    <property type="entry name" value="HTH_TetR"/>
</dbReference>
<dbReference type="Proteomes" id="UP000259273">
    <property type="component" value="Unassembled WGS sequence"/>
</dbReference>
<evidence type="ECO:0000256" key="2">
    <source>
        <dbReference type="ARBA" id="ARBA00023125"/>
    </source>
</evidence>
<dbReference type="STRING" id="1121937.GCA_000423125_02914"/>
<dbReference type="Gene3D" id="1.10.357.10">
    <property type="entry name" value="Tetracycline Repressor, domain 2"/>
    <property type="match status" value="1"/>
</dbReference>
<dbReference type="GO" id="GO:0003700">
    <property type="term" value="F:DNA-binding transcription factor activity"/>
    <property type="evidence" value="ECO:0007669"/>
    <property type="project" value="TreeGrafter"/>
</dbReference>
<name>A0A3C1KIG9_9GAMM</name>
<reference evidence="6 7" key="1">
    <citation type="journal article" date="2018" name="Nat. Biotechnol.">
        <title>A standardized bacterial taxonomy based on genome phylogeny substantially revises the tree of life.</title>
        <authorList>
            <person name="Parks D.H."/>
            <person name="Chuvochina M."/>
            <person name="Waite D.W."/>
            <person name="Rinke C."/>
            <person name="Skarshewski A."/>
            <person name="Chaumeil P.A."/>
            <person name="Hugenholtz P."/>
        </authorList>
    </citation>
    <scope>NUCLEOTIDE SEQUENCE [LARGE SCALE GENOMIC DNA]</scope>
    <source>
        <strain evidence="6">UBA9158</strain>
    </source>
</reference>
<protein>
    <recommendedName>
        <fullName evidence="5">HTH tetR-type domain-containing protein</fullName>
    </recommendedName>
</protein>
<dbReference type="AlphaFoldDB" id="A0A3C1KIG9"/>
<dbReference type="PROSITE" id="PS50977">
    <property type="entry name" value="HTH_TETR_2"/>
    <property type="match status" value="1"/>
</dbReference>
<keyword evidence="1" id="KW-0805">Transcription regulation</keyword>
<evidence type="ECO:0000256" key="3">
    <source>
        <dbReference type="ARBA" id="ARBA00023163"/>
    </source>
</evidence>
<dbReference type="PANTHER" id="PTHR30055">
    <property type="entry name" value="HTH-TYPE TRANSCRIPTIONAL REGULATOR RUTR"/>
    <property type="match status" value="1"/>
</dbReference>
<accession>A0A3C1KIG9</accession>
<feature type="domain" description="HTH tetR-type" evidence="5">
    <location>
        <begin position="18"/>
        <end position="78"/>
    </location>
</feature>
<evidence type="ECO:0000259" key="5">
    <source>
        <dbReference type="PROSITE" id="PS50977"/>
    </source>
</evidence>
<sequence>MPVQRPVPTPRRRGRPAKISREKVIEAVLLLLEDAAPDEVSMADVAAQLNVPVMSLYNHYPNTSELLQSVADHTFGLFRMPALRSGAPWQDELLAWLRALARHCQRYPVALRMISIEGRATPAYQRIVTPLLHVLESLQLDEQRAALLLAWVTSQAMGLIYIEDFAEPARRLAPPGLSAEQADASWLAGVGAALPDIRREAVLELGFRSIIAVLEEEAGK</sequence>
<comment type="caution">
    <text evidence="6">The sequence shown here is derived from an EMBL/GenBank/DDBJ whole genome shotgun (WGS) entry which is preliminary data.</text>
</comment>
<evidence type="ECO:0000313" key="6">
    <source>
        <dbReference type="EMBL" id="HAN26499.1"/>
    </source>
</evidence>
<proteinExistence type="predicted"/>